<accession>A0A0K1XCE9</accession>
<dbReference type="EMBL" id="JACANB010000004">
    <property type="protein sequence ID" value="MDM1696536.1"/>
    <property type="molecule type" value="Genomic_DNA"/>
</dbReference>
<dbReference type="STRING" id="1697053.AKN87_04470"/>
<reference evidence="3 5" key="1">
    <citation type="journal article" date="2015" name="Genome Announc.">
        <title>Genome Sequences of Oblitimonas alkaliphila gen. nov. sp. nov. (Proposed), a Novel Bacterium of the Pseudomonadaceae Family.</title>
        <authorList>
            <person name="Lauer A.C."/>
            <person name="Nicholson A.C."/>
            <person name="Humrighouse B.W."/>
            <person name="Emery B."/>
            <person name="Drobish A."/>
            <person name="Juieng P."/>
            <person name="Loparev V."/>
            <person name="McQuiston J.R."/>
        </authorList>
    </citation>
    <scope>NUCLEOTIDE SEQUENCE [LARGE SCALE GENOMIC DNA]</scope>
    <source>
        <strain evidence="3 5">E5571</strain>
    </source>
</reference>
<evidence type="ECO:0000313" key="4">
    <source>
        <dbReference type="EMBL" id="MDM1696536.1"/>
    </source>
</evidence>
<reference evidence="4" key="3">
    <citation type="journal article" date="2022" name="Sci. Total Environ.">
        <title>Prevalence, transmission, and molecular epidemiology of tet(X)-positive bacteria among humans, animals, and environmental niches in China: An epidemiological, and genomic-based study.</title>
        <authorList>
            <person name="Dong N."/>
            <person name="Zeng Y."/>
            <person name="Cai C."/>
            <person name="Sun C."/>
            <person name="Lu J."/>
            <person name="Liu C."/>
            <person name="Zhou H."/>
            <person name="Sun Q."/>
            <person name="Shu L."/>
            <person name="Wang H."/>
            <person name="Wang Y."/>
            <person name="Wang S."/>
            <person name="Wu C."/>
            <person name="Chan E.W."/>
            <person name="Chen G."/>
            <person name="Shen Z."/>
            <person name="Chen S."/>
            <person name="Zhang R."/>
        </authorList>
    </citation>
    <scope>NUCLEOTIDE SEQUENCE</scope>
    <source>
        <strain evidence="4">DF46-2-2</strain>
    </source>
</reference>
<evidence type="ECO:0000313" key="5">
    <source>
        <dbReference type="Proteomes" id="UP000063953"/>
    </source>
</evidence>
<reference evidence="4" key="2">
    <citation type="submission" date="2020-06" db="EMBL/GenBank/DDBJ databases">
        <authorList>
            <person name="Dong N."/>
        </authorList>
    </citation>
    <scope>NUCLEOTIDE SEQUENCE</scope>
    <source>
        <strain evidence="4">DF46-2-2</strain>
    </source>
</reference>
<feature type="domain" description="UPF0033" evidence="2">
    <location>
        <begin position="11"/>
        <end position="35"/>
    </location>
</feature>
<dbReference type="InterPro" id="IPR001455">
    <property type="entry name" value="TusA-like"/>
</dbReference>
<comment type="similarity">
    <text evidence="1">Belongs to the sulfur carrier protein TusA family.</text>
</comment>
<dbReference type="GeneID" id="93983518"/>
<sequence length="79" mass="8494">MNNQFNAVQVVDATGLACPLPLLKLKLGLNQLASGEVIQLLATDAGSQRDVVSFAKLAGHRLVNQQQQDGVFSYWLAKA</sequence>
<evidence type="ECO:0000313" key="3">
    <source>
        <dbReference type="EMBL" id="AKX58929.1"/>
    </source>
</evidence>
<dbReference type="Proteomes" id="UP001173465">
    <property type="component" value="Unassembled WGS sequence"/>
</dbReference>
<dbReference type="PANTHER" id="PTHR33279">
    <property type="entry name" value="SULFUR CARRIER PROTEIN YEDF-RELATED"/>
    <property type="match status" value="1"/>
</dbReference>
<dbReference type="Gene3D" id="3.30.110.40">
    <property type="entry name" value="TusA-like domain"/>
    <property type="match status" value="1"/>
</dbReference>
<dbReference type="EMBL" id="CP012365">
    <property type="protein sequence ID" value="AKX58929.1"/>
    <property type="molecule type" value="Genomic_DNA"/>
</dbReference>
<dbReference type="PROSITE" id="PS01148">
    <property type="entry name" value="UPF0033"/>
    <property type="match status" value="1"/>
</dbReference>
<evidence type="ECO:0000256" key="1">
    <source>
        <dbReference type="ARBA" id="ARBA00008984"/>
    </source>
</evidence>
<protein>
    <submittedName>
        <fullName evidence="3">Response regulator SirA</fullName>
    </submittedName>
    <submittedName>
        <fullName evidence="4">Sulfurtransferase TusA family protein</fullName>
    </submittedName>
</protein>
<dbReference type="OrthoDB" id="9797551at2"/>
<dbReference type="Proteomes" id="UP000063953">
    <property type="component" value="Chromosome"/>
</dbReference>
<dbReference type="Pfam" id="PF01206">
    <property type="entry name" value="TusA"/>
    <property type="match status" value="1"/>
</dbReference>
<gene>
    <name evidence="3" type="ORF">AKN88_02495</name>
    <name evidence="4" type="ORF">HX099_07655</name>
</gene>
<organism evidence="3 5">
    <name type="scientific">Thiopseudomonas alkaliphila</name>
    <dbReference type="NCBI Taxonomy" id="1697053"/>
    <lineage>
        <taxon>Bacteria</taxon>
        <taxon>Pseudomonadati</taxon>
        <taxon>Pseudomonadota</taxon>
        <taxon>Gammaproteobacteria</taxon>
        <taxon>Pseudomonadales</taxon>
        <taxon>Pseudomonadaceae</taxon>
        <taxon>Thiopseudomonas</taxon>
    </lineage>
</organism>
<dbReference type="PANTHER" id="PTHR33279:SF2">
    <property type="entry name" value="SULFUR CARRIER PROTEIN TUSA"/>
    <property type="match status" value="1"/>
</dbReference>
<dbReference type="AlphaFoldDB" id="A0A0K1XCE9"/>
<dbReference type="SUPFAM" id="SSF64307">
    <property type="entry name" value="SirA-like"/>
    <property type="match status" value="1"/>
</dbReference>
<dbReference type="KEGG" id="pbb:AKN87_04470"/>
<dbReference type="PATRIC" id="fig|1697052.3.peg.824"/>
<keyword evidence="5" id="KW-1185">Reference proteome</keyword>
<dbReference type="InterPro" id="IPR036868">
    <property type="entry name" value="TusA-like_sf"/>
</dbReference>
<dbReference type="CDD" id="cd00291">
    <property type="entry name" value="SirA_YedF_YeeD"/>
    <property type="match status" value="1"/>
</dbReference>
<dbReference type="RefSeq" id="WP_053099840.1">
    <property type="nucleotide sequence ID" value="NZ_CP012358.1"/>
</dbReference>
<name>A0A0K1XCE9_9GAMM</name>
<proteinExistence type="inferred from homology"/>
<evidence type="ECO:0000259" key="2">
    <source>
        <dbReference type="PROSITE" id="PS01148"/>
    </source>
</evidence>